<reference evidence="2" key="1">
    <citation type="journal article" date="2021" name="Nat. Commun.">
        <title>Genetic determinants of endophytism in the Arabidopsis root mycobiome.</title>
        <authorList>
            <person name="Mesny F."/>
            <person name="Miyauchi S."/>
            <person name="Thiergart T."/>
            <person name="Pickel B."/>
            <person name="Atanasova L."/>
            <person name="Karlsson M."/>
            <person name="Huettel B."/>
            <person name="Barry K.W."/>
            <person name="Haridas S."/>
            <person name="Chen C."/>
            <person name="Bauer D."/>
            <person name="Andreopoulos W."/>
            <person name="Pangilinan J."/>
            <person name="LaButti K."/>
            <person name="Riley R."/>
            <person name="Lipzen A."/>
            <person name="Clum A."/>
            <person name="Drula E."/>
            <person name="Henrissat B."/>
            <person name="Kohler A."/>
            <person name="Grigoriev I.V."/>
            <person name="Martin F.M."/>
            <person name="Hacquard S."/>
        </authorList>
    </citation>
    <scope>NUCLEOTIDE SEQUENCE</scope>
    <source>
        <strain evidence="2">MPI-CAGE-CH-0235</strain>
    </source>
</reference>
<gene>
    <name evidence="2" type="ORF">B0I35DRAFT_405957</name>
</gene>
<feature type="signal peptide" evidence="1">
    <location>
        <begin position="1"/>
        <end position="22"/>
    </location>
</feature>
<comment type="caution">
    <text evidence="2">The sequence shown here is derived from an EMBL/GenBank/DDBJ whole genome shotgun (WGS) entry which is preliminary data.</text>
</comment>
<dbReference type="PANTHER" id="PTHR39599">
    <property type="entry name" value="GPI-ANCHORED PROTEIN (EUROFUNG)-RELATED-RELATED"/>
    <property type="match status" value="1"/>
</dbReference>
<keyword evidence="1" id="KW-0732">Signal</keyword>
<protein>
    <recommendedName>
        <fullName evidence="4">Granulins domain-containing protein</fullName>
    </recommendedName>
</protein>
<dbReference type="EMBL" id="JAGPNK010000002">
    <property type="protein sequence ID" value="KAH7326766.1"/>
    <property type="molecule type" value="Genomic_DNA"/>
</dbReference>
<dbReference type="AlphaFoldDB" id="A0A8K0T0M8"/>
<evidence type="ECO:0000313" key="3">
    <source>
        <dbReference type="Proteomes" id="UP000813444"/>
    </source>
</evidence>
<proteinExistence type="predicted"/>
<dbReference type="Proteomes" id="UP000813444">
    <property type="component" value="Unassembled WGS sequence"/>
</dbReference>
<sequence>MGPSLRFLVAFTSALHVTTTAASSPATLSYDPVATALFKRQAQCPGDYFQCPTSLGAAFEDICCVNGQRCAFDENNQPACCPSGAVCTGTAPNPTQTDAPVSFVPNTYFTFPYAPTTFADSGACSSAFELRGMLSSGRNKLRVIWLECCLYFLRTAEHIFLPNDGSCGLLAVGGIVAGYNSCSYQGRKYKSIHARCDLLGYDSKRWCP</sequence>
<dbReference type="PANTHER" id="PTHR39599:SF1">
    <property type="entry name" value="GPI-ANCHORED PROTEIN (EUROFUNG)"/>
    <property type="match status" value="1"/>
</dbReference>
<evidence type="ECO:0000256" key="1">
    <source>
        <dbReference type="SAM" id="SignalP"/>
    </source>
</evidence>
<accession>A0A8K0T0M8</accession>
<evidence type="ECO:0000313" key="2">
    <source>
        <dbReference type="EMBL" id="KAH7326766.1"/>
    </source>
</evidence>
<keyword evidence="3" id="KW-1185">Reference proteome</keyword>
<organism evidence="2 3">
    <name type="scientific">Stachybotrys elegans</name>
    <dbReference type="NCBI Taxonomy" id="80388"/>
    <lineage>
        <taxon>Eukaryota</taxon>
        <taxon>Fungi</taxon>
        <taxon>Dikarya</taxon>
        <taxon>Ascomycota</taxon>
        <taxon>Pezizomycotina</taxon>
        <taxon>Sordariomycetes</taxon>
        <taxon>Hypocreomycetidae</taxon>
        <taxon>Hypocreales</taxon>
        <taxon>Stachybotryaceae</taxon>
        <taxon>Stachybotrys</taxon>
    </lineage>
</organism>
<dbReference type="OrthoDB" id="5410926at2759"/>
<evidence type="ECO:0008006" key="4">
    <source>
        <dbReference type="Google" id="ProtNLM"/>
    </source>
</evidence>
<feature type="chain" id="PRO_5035427934" description="Granulins domain-containing protein" evidence="1">
    <location>
        <begin position="23"/>
        <end position="208"/>
    </location>
</feature>
<name>A0A8K0T0M8_9HYPO</name>